<accession>A0A0B6YJZ9</accession>
<feature type="non-terminal residue" evidence="2">
    <location>
        <position position="1"/>
    </location>
</feature>
<evidence type="ECO:0000313" key="2">
    <source>
        <dbReference type="EMBL" id="CEK55850.1"/>
    </source>
</evidence>
<dbReference type="InterPro" id="IPR053189">
    <property type="entry name" value="Clp_protease_adapter_ClpF"/>
</dbReference>
<dbReference type="Gene3D" id="2.30.30.390">
    <property type="entry name" value="Hemimethylated DNA-binding domain"/>
    <property type="match status" value="1"/>
</dbReference>
<dbReference type="AlphaFoldDB" id="A0A0B6YJZ9"/>
<name>A0A0B6YJZ9_9EUPU</name>
<dbReference type="PANTHER" id="PTHR48439:SF1">
    <property type="entry name" value="HEMIMETHYLATED DNA-BINDING DOMAIN-CONTAINING PROTEIN"/>
    <property type="match status" value="1"/>
</dbReference>
<dbReference type="InterPro" id="IPR036623">
    <property type="entry name" value="Hemimethylated_DNA-bd_sf"/>
</dbReference>
<reference evidence="2" key="1">
    <citation type="submission" date="2014-12" db="EMBL/GenBank/DDBJ databases">
        <title>Insight into the proteome of Arion vulgaris.</title>
        <authorList>
            <person name="Aradska J."/>
            <person name="Bulat T."/>
            <person name="Smidak R."/>
            <person name="Sarate P."/>
            <person name="Gangsoo J."/>
            <person name="Sialana F."/>
            <person name="Bilban M."/>
            <person name="Lubec G."/>
        </authorList>
    </citation>
    <scope>NUCLEOTIDE SEQUENCE</scope>
    <source>
        <tissue evidence="2">Skin</tissue>
    </source>
</reference>
<evidence type="ECO:0000259" key="1">
    <source>
        <dbReference type="SMART" id="SM00992"/>
    </source>
</evidence>
<protein>
    <recommendedName>
        <fullName evidence="1">Hemimethylated DNA-binding domain-containing protein</fullName>
    </recommendedName>
</protein>
<sequence length="73" mass="8667">PPDKWQWRNMPNYSILVDVSDRSTPQVTYVPQENIELISSTQIKHPELDSYFDSFDGGQYIMRPALKYFYPHD</sequence>
<dbReference type="SMART" id="SM00992">
    <property type="entry name" value="YccV-like"/>
    <property type="match status" value="1"/>
</dbReference>
<dbReference type="Pfam" id="PF08755">
    <property type="entry name" value="YccV-like"/>
    <property type="match status" value="1"/>
</dbReference>
<dbReference type="NCBIfam" id="TIGR02097">
    <property type="entry name" value="yccV"/>
    <property type="match status" value="1"/>
</dbReference>
<dbReference type="InterPro" id="IPR011722">
    <property type="entry name" value="Hemimethylated_DNA-bd_dom"/>
</dbReference>
<feature type="domain" description="Hemimethylated DNA-binding" evidence="1">
    <location>
        <begin position="2"/>
        <end position="63"/>
    </location>
</feature>
<dbReference type="GO" id="GO:0003677">
    <property type="term" value="F:DNA binding"/>
    <property type="evidence" value="ECO:0007669"/>
    <property type="project" value="InterPro"/>
</dbReference>
<dbReference type="EMBL" id="HACG01008985">
    <property type="protein sequence ID" value="CEK55850.1"/>
    <property type="molecule type" value="Transcribed_RNA"/>
</dbReference>
<proteinExistence type="predicted"/>
<gene>
    <name evidence="2" type="primary">ORF26194</name>
</gene>
<dbReference type="PANTHER" id="PTHR48439">
    <property type="entry name" value="HEMIMETHYLATED DNA-BINDING DOMAIN-CONTAINING PROTEIN"/>
    <property type="match status" value="1"/>
</dbReference>
<organism evidence="2">
    <name type="scientific">Arion vulgaris</name>
    <dbReference type="NCBI Taxonomy" id="1028688"/>
    <lineage>
        <taxon>Eukaryota</taxon>
        <taxon>Metazoa</taxon>
        <taxon>Spiralia</taxon>
        <taxon>Lophotrochozoa</taxon>
        <taxon>Mollusca</taxon>
        <taxon>Gastropoda</taxon>
        <taxon>Heterobranchia</taxon>
        <taxon>Euthyneura</taxon>
        <taxon>Panpulmonata</taxon>
        <taxon>Eupulmonata</taxon>
        <taxon>Stylommatophora</taxon>
        <taxon>Helicina</taxon>
        <taxon>Arionoidea</taxon>
        <taxon>Arionidae</taxon>
        <taxon>Arion</taxon>
    </lineage>
</organism>
<dbReference type="SUPFAM" id="SSF141255">
    <property type="entry name" value="YccV-like"/>
    <property type="match status" value="1"/>
</dbReference>